<evidence type="ECO:0000259" key="9">
    <source>
        <dbReference type="Pfam" id="PF06429"/>
    </source>
</evidence>
<evidence type="ECO:0000256" key="7">
    <source>
        <dbReference type="SAM" id="Coils"/>
    </source>
</evidence>
<evidence type="ECO:0000256" key="6">
    <source>
        <dbReference type="ARBA" id="ARBA00023143"/>
    </source>
</evidence>
<dbReference type="InterPro" id="IPR010930">
    <property type="entry name" value="Flg_bb/hook_C_dom"/>
</dbReference>
<keyword evidence="6" id="KW-0975">Bacterial flagellum</keyword>
<reference evidence="12" key="1">
    <citation type="journal article" date="2019" name="Int. J. Syst. Evol. Microbiol.">
        <title>The Global Catalogue of Microorganisms (GCM) 10K type strain sequencing project: providing services to taxonomists for standard genome sequencing and annotation.</title>
        <authorList>
            <consortium name="The Broad Institute Genomics Platform"/>
            <consortium name="The Broad Institute Genome Sequencing Center for Infectious Disease"/>
            <person name="Wu L."/>
            <person name="Ma J."/>
        </authorList>
    </citation>
    <scope>NUCLEOTIDE SEQUENCE [LARGE SCALE GENOMIC DNA]</scope>
    <source>
        <strain evidence="12">JCM 1407</strain>
    </source>
</reference>
<dbReference type="PANTHER" id="PTHR30033:SF1">
    <property type="entry name" value="FLAGELLAR HOOK-ASSOCIATED PROTEIN 1"/>
    <property type="match status" value="1"/>
</dbReference>
<dbReference type="SUPFAM" id="SSF64518">
    <property type="entry name" value="Phase 1 flagellin"/>
    <property type="match status" value="1"/>
</dbReference>
<comment type="caution">
    <text evidence="11">The sequence shown here is derived from an EMBL/GenBank/DDBJ whole genome shotgun (WGS) entry which is preliminary data.</text>
</comment>
<evidence type="ECO:0000259" key="8">
    <source>
        <dbReference type="Pfam" id="PF00460"/>
    </source>
</evidence>
<sequence length="633" mass="69694">MSGLFGTLNIGKSGMFAQQGAINVTSHNISNANTEGYTRQRAELQTTRPYCKPSMQNYAGPGQVGTGVEIAAINRVRDSFLDYQTRVELGVQGQYSSRNKFLSQIENILREPTDTAISGLIGEFFDAWGSFSDQAETSNARSVVIEQSKSLVNQLNHTFNELEQLKSNTQTQISEDVFTMNSILNQINQVNQQIIQVKVAGQQPNDLMDRRDLLLDKLSEKFGIETSREEFQGLDLTASNRAKNFQGSTSALGGEPPKVKVLDDKGKVILDKNNKEITKSLNLVQTLNPDDVGRFAYISDIKPAPADEQEKNKPISKGDAGVYKVTYYKNGDTTSDDNKVTINVKISDTKDFERLDQCRVLWTKDGDAITVDNNIKNGQIGEGEGCEFSQLKLFEPPSGALRGYMSVQKDIDEYENKLNNLAKGLAFSVNAIHTQSKDFEADTSTVMNFFVNGEDSTEDGEGKITAQNITINKKILENPMKIIAGSDPSTDKVGESDNARAMAISALRNTLMAIQKINRGSTRADFLKENEFAQKDGSIIKTFSKNTSGMTLDGYFNDIVGNLGIATQEANRMTTGQASVLASYQQQRDSVSGVSLDEEFANLVQFTHCYQANGKVISTVDELLDVVINGLMR</sequence>
<feature type="domain" description="Flagellar hook-associated protein FlgK helical" evidence="10">
    <location>
        <begin position="102"/>
        <end position="247"/>
    </location>
</feature>
<dbReference type="EMBL" id="BAAACG010000019">
    <property type="protein sequence ID" value="GAA0746562.1"/>
    <property type="molecule type" value="Genomic_DNA"/>
</dbReference>
<dbReference type="InterPro" id="IPR053927">
    <property type="entry name" value="FlgK_helical"/>
</dbReference>
<accession>A0ABP3V2W6</accession>
<dbReference type="NCBIfam" id="TIGR02492">
    <property type="entry name" value="flgK_ends"/>
    <property type="match status" value="1"/>
</dbReference>
<proteinExistence type="inferred from homology"/>
<evidence type="ECO:0000256" key="1">
    <source>
        <dbReference type="ARBA" id="ARBA00004365"/>
    </source>
</evidence>
<keyword evidence="5" id="KW-0964">Secreted</keyword>
<dbReference type="InterPro" id="IPR002371">
    <property type="entry name" value="FlgK"/>
</dbReference>
<dbReference type="PANTHER" id="PTHR30033">
    <property type="entry name" value="FLAGELLAR HOOK-ASSOCIATED PROTEIN 1"/>
    <property type="match status" value="1"/>
</dbReference>
<feature type="domain" description="Flagellar basal-body/hook protein C-terminal" evidence="9">
    <location>
        <begin position="585"/>
        <end position="629"/>
    </location>
</feature>
<dbReference type="RefSeq" id="WP_343763653.1">
    <property type="nucleotide sequence ID" value="NZ_BAAACG010000019.1"/>
</dbReference>
<dbReference type="Pfam" id="PF22638">
    <property type="entry name" value="FlgK_D1"/>
    <property type="match status" value="1"/>
</dbReference>
<keyword evidence="7" id="KW-0175">Coiled coil</keyword>
<evidence type="ECO:0000259" key="10">
    <source>
        <dbReference type="Pfam" id="PF22638"/>
    </source>
</evidence>
<gene>
    <name evidence="11" type="primary">flgK</name>
    <name evidence="11" type="ORF">GCM10008906_34340</name>
</gene>
<dbReference type="PRINTS" id="PR01005">
    <property type="entry name" value="FLGHOOKAP1"/>
</dbReference>
<keyword evidence="11" id="KW-0969">Cilium</keyword>
<protein>
    <recommendedName>
        <fullName evidence="4">Flagellar hook-associated protein 1</fullName>
    </recommendedName>
</protein>
<evidence type="ECO:0000313" key="11">
    <source>
        <dbReference type="EMBL" id="GAA0746562.1"/>
    </source>
</evidence>
<comment type="similarity">
    <text evidence="3">Belongs to the flagella basal body rod proteins family.</text>
</comment>
<feature type="coiled-coil region" evidence="7">
    <location>
        <begin position="145"/>
        <end position="172"/>
    </location>
</feature>
<feature type="domain" description="Flagellar basal body rod protein N-terminal" evidence="8">
    <location>
        <begin position="8"/>
        <end position="38"/>
    </location>
</feature>
<keyword evidence="11" id="KW-0282">Flagellum</keyword>
<keyword evidence="12" id="KW-1185">Reference proteome</keyword>
<comment type="subcellular location">
    <subcellularLocation>
        <location evidence="1">Bacterial flagellum</location>
    </subcellularLocation>
    <subcellularLocation>
        <location evidence="2">Secreted</location>
    </subcellularLocation>
</comment>
<dbReference type="Pfam" id="PF00460">
    <property type="entry name" value="Flg_bb_rod"/>
    <property type="match status" value="1"/>
</dbReference>
<name>A0ABP3V2W6_9CLOT</name>
<dbReference type="InterPro" id="IPR001444">
    <property type="entry name" value="Flag_bb_rod_N"/>
</dbReference>
<dbReference type="Proteomes" id="UP001501510">
    <property type="component" value="Unassembled WGS sequence"/>
</dbReference>
<evidence type="ECO:0000256" key="3">
    <source>
        <dbReference type="ARBA" id="ARBA00009677"/>
    </source>
</evidence>
<evidence type="ECO:0000256" key="2">
    <source>
        <dbReference type="ARBA" id="ARBA00004613"/>
    </source>
</evidence>
<dbReference type="Pfam" id="PF06429">
    <property type="entry name" value="Flg_bbr_C"/>
    <property type="match status" value="1"/>
</dbReference>
<evidence type="ECO:0000313" key="12">
    <source>
        <dbReference type="Proteomes" id="UP001501510"/>
    </source>
</evidence>
<organism evidence="11 12">
    <name type="scientific">Clostridium oceanicum</name>
    <dbReference type="NCBI Taxonomy" id="1543"/>
    <lineage>
        <taxon>Bacteria</taxon>
        <taxon>Bacillati</taxon>
        <taxon>Bacillota</taxon>
        <taxon>Clostridia</taxon>
        <taxon>Eubacteriales</taxon>
        <taxon>Clostridiaceae</taxon>
        <taxon>Clostridium</taxon>
    </lineage>
</organism>
<evidence type="ECO:0000256" key="5">
    <source>
        <dbReference type="ARBA" id="ARBA00022525"/>
    </source>
</evidence>
<keyword evidence="11" id="KW-0966">Cell projection</keyword>
<evidence type="ECO:0000256" key="4">
    <source>
        <dbReference type="ARBA" id="ARBA00016244"/>
    </source>
</evidence>